<dbReference type="SMART" id="SM00421">
    <property type="entry name" value="HTH_LUXR"/>
    <property type="match status" value="1"/>
</dbReference>
<evidence type="ECO:0000259" key="6">
    <source>
        <dbReference type="PROSITE" id="PS50043"/>
    </source>
</evidence>
<dbReference type="GO" id="GO:0003677">
    <property type="term" value="F:DNA binding"/>
    <property type="evidence" value="ECO:0007669"/>
    <property type="project" value="UniProtKB-KW"/>
</dbReference>
<evidence type="ECO:0000259" key="7">
    <source>
        <dbReference type="PROSITE" id="PS50110"/>
    </source>
</evidence>
<dbReference type="PANTHER" id="PTHR43214">
    <property type="entry name" value="TWO-COMPONENT RESPONSE REGULATOR"/>
    <property type="match status" value="1"/>
</dbReference>
<dbReference type="SUPFAM" id="SSF46894">
    <property type="entry name" value="C-terminal effector domain of the bipartite response regulators"/>
    <property type="match status" value="1"/>
</dbReference>
<comment type="caution">
    <text evidence="5">Lacks conserved residue(s) required for the propagation of feature annotation.</text>
</comment>
<name>A0A291Q6U1_9ACTN</name>
<dbReference type="PRINTS" id="PR00038">
    <property type="entry name" value="HTHLUXR"/>
</dbReference>
<dbReference type="PROSITE" id="PS50043">
    <property type="entry name" value="HTH_LUXR_2"/>
    <property type="match status" value="1"/>
</dbReference>
<dbReference type="InterPro" id="IPR000792">
    <property type="entry name" value="Tscrpt_reg_LuxR_C"/>
</dbReference>
<dbReference type="Pfam" id="PF00196">
    <property type="entry name" value="GerE"/>
    <property type="match status" value="1"/>
</dbReference>
<reference evidence="8 9" key="1">
    <citation type="submission" date="2017-08" db="EMBL/GenBank/DDBJ databases">
        <title>Complete Genome Sequence of Streptomyces formicae KY5, the formicamycin producer.</title>
        <authorList>
            <person name="Holmes N.A."/>
            <person name="Devine R."/>
            <person name="Qin Z."/>
            <person name="Seipke R.F."/>
            <person name="Wilkinson B."/>
            <person name="Hutchings M.I."/>
        </authorList>
    </citation>
    <scope>NUCLEOTIDE SEQUENCE [LARGE SCALE GENOMIC DNA]</scope>
    <source>
        <strain evidence="8 9">KY5</strain>
    </source>
</reference>
<gene>
    <name evidence="8" type="ORF">KY5_2304</name>
</gene>
<dbReference type="Proteomes" id="UP000221011">
    <property type="component" value="Chromosome"/>
</dbReference>
<sequence length="233" mass="24606">MRQIAPVNCIRIAVCDSRHLARAGLIGVLAREPDISVVAEVWDAADVAQTLRAEQPDVVVVSHDPLVMDGIAVAEALRSCPELASSGAGVLMLCDSLEHDELLSALRGGVRGVLPVNGDPYTLAAAIREIAAGAMLLKSPTAVGLINRLVSRSPGVTVVPGSHLSRLTHRERDVLSLVANGHSNCEIAQKLTLSEATVKSHLYHLCQKLGLRDRAQAVILAYETGLVRACPAA</sequence>
<evidence type="ECO:0000256" key="2">
    <source>
        <dbReference type="ARBA" id="ARBA00023015"/>
    </source>
</evidence>
<dbReference type="GO" id="GO:0006355">
    <property type="term" value="P:regulation of DNA-templated transcription"/>
    <property type="evidence" value="ECO:0007669"/>
    <property type="project" value="InterPro"/>
</dbReference>
<keyword evidence="4" id="KW-0804">Transcription</keyword>
<dbReference type="KEGG" id="sfk:KY5_2304"/>
<evidence type="ECO:0000313" key="9">
    <source>
        <dbReference type="Proteomes" id="UP000221011"/>
    </source>
</evidence>
<keyword evidence="9" id="KW-1185">Reference proteome</keyword>
<keyword evidence="1" id="KW-0597">Phosphoprotein</keyword>
<dbReference type="InterPro" id="IPR058245">
    <property type="entry name" value="NreC/VraR/RcsB-like_REC"/>
</dbReference>
<dbReference type="GO" id="GO:0000160">
    <property type="term" value="P:phosphorelay signal transduction system"/>
    <property type="evidence" value="ECO:0007669"/>
    <property type="project" value="InterPro"/>
</dbReference>
<evidence type="ECO:0000256" key="3">
    <source>
        <dbReference type="ARBA" id="ARBA00023125"/>
    </source>
</evidence>
<keyword evidence="2" id="KW-0805">Transcription regulation</keyword>
<evidence type="ECO:0000256" key="1">
    <source>
        <dbReference type="ARBA" id="ARBA00022553"/>
    </source>
</evidence>
<dbReference type="PANTHER" id="PTHR43214:SF24">
    <property type="entry name" value="TRANSCRIPTIONAL REGULATORY PROTEIN NARL-RELATED"/>
    <property type="match status" value="1"/>
</dbReference>
<evidence type="ECO:0000313" key="8">
    <source>
        <dbReference type="EMBL" id="ATL27322.1"/>
    </source>
</evidence>
<dbReference type="InterPro" id="IPR011006">
    <property type="entry name" value="CheY-like_superfamily"/>
</dbReference>
<evidence type="ECO:0000256" key="5">
    <source>
        <dbReference type="PROSITE-ProRule" id="PRU00169"/>
    </source>
</evidence>
<accession>A0A291Q6U1</accession>
<dbReference type="InterPro" id="IPR001789">
    <property type="entry name" value="Sig_transdc_resp-reg_receiver"/>
</dbReference>
<dbReference type="InterPro" id="IPR016032">
    <property type="entry name" value="Sig_transdc_resp-reg_C-effctor"/>
</dbReference>
<evidence type="ECO:0000256" key="4">
    <source>
        <dbReference type="ARBA" id="ARBA00023163"/>
    </source>
</evidence>
<dbReference type="Gene3D" id="3.40.50.2300">
    <property type="match status" value="1"/>
</dbReference>
<protein>
    <submittedName>
        <fullName evidence="8">DNA-binding response regulator, LuxR family</fullName>
    </submittedName>
</protein>
<organism evidence="8 9">
    <name type="scientific">Streptomyces formicae</name>
    <dbReference type="NCBI Taxonomy" id="1616117"/>
    <lineage>
        <taxon>Bacteria</taxon>
        <taxon>Bacillati</taxon>
        <taxon>Actinomycetota</taxon>
        <taxon>Actinomycetes</taxon>
        <taxon>Kitasatosporales</taxon>
        <taxon>Streptomycetaceae</taxon>
        <taxon>Streptomyces</taxon>
    </lineage>
</organism>
<dbReference type="PROSITE" id="PS50110">
    <property type="entry name" value="RESPONSE_REGULATORY"/>
    <property type="match status" value="1"/>
</dbReference>
<dbReference type="SUPFAM" id="SSF52172">
    <property type="entry name" value="CheY-like"/>
    <property type="match status" value="1"/>
</dbReference>
<dbReference type="CDD" id="cd06170">
    <property type="entry name" value="LuxR_C_like"/>
    <property type="match status" value="1"/>
</dbReference>
<dbReference type="AlphaFoldDB" id="A0A291Q6U1"/>
<dbReference type="EMBL" id="CP022685">
    <property type="protein sequence ID" value="ATL27322.1"/>
    <property type="molecule type" value="Genomic_DNA"/>
</dbReference>
<dbReference type="PROSITE" id="PS00622">
    <property type="entry name" value="HTH_LUXR_1"/>
    <property type="match status" value="1"/>
</dbReference>
<feature type="domain" description="HTH luxR-type" evidence="6">
    <location>
        <begin position="160"/>
        <end position="225"/>
    </location>
</feature>
<keyword evidence="3 8" id="KW-0238">DNA-binding</keyword>
<proteinExistence type="predicted"/>
<feature type="domain" description="Response regulatory" evidence="7">
    <location>
        <begin position="11"/>
        <end position="131"/>
    </location>
</feature>
<dbReference type="CDD" id="cd17535">
    <property type="entry name" value="REC_NarL-like"/>
    <property type="match status" value="1"/>
</dbReference>
<dbReference type="InterPro" id="IPR039420">
    <property type="entry name" value="WalR-like"/>
</dbReference>